<dbReference type="InterPro" id="IPR037238">
    <property type="entry name" value="YbiA-like_sf"/>
</dbReference>
<dbReference type="EMBL" id="VJMJ01000124">
    <property type="protein sequence ID" value="KAF0733239.1"/>
    <property type="molecule type" value="Genomic_DNA"/>
</dbReference>
<evidence type="ECO:0000259" key="1">
    <source>
        <dbReference type="Pfam" id="PF08719"/>
    </source>
</evidence>
<dbReference type="Pfam" id="PF08719">
    <property type="entry name" value="NADAR"/>
    <property type="match status" value="1"/>
</dbReference>
<proteinExistence type="predicted"/>
<sequence>MTLPTTRADLVQAVQEGHSFDFHVFFGQNPIAATGADVESNFLSQAFPAHFVVDGKRYATAEHYMMAQKAYLFGDSVIGDRIVETNDPNEAKALGRQAQGFNAELWTAHRSTIVETGNRAKFSEPANAHLKALLLTTGSKVLVDATPTDKLWATGLSSESPDVVIPDKWPGLNLLGFALMSVRSSLAQE</sequence>
<dbReference type="CDD" id="cd15457">
    <property type="entry name" value="NADAR"/>
    <property type="match status" value="1"/>
</dbReference>
<dbReference type="Proteomes" id="UP000481153">
    <property type="component" value="Unassembled WGS sequence"/>
</dbReference>
<dbReference type="Gene3D" id="1.10.357.40">
    <property type="entry name" value="YbiA-like"/>
    <property type="match status" value="1"/>
</dbReference>
<feature type="domain" description="NADAR" evidence="1">
    <location>
        <begin position="39"/>
        <end position="186"/>
    </location>
</feature>
<evidence type="ECO:0000313" key="3">
    <source>
        <dbReference type="Proteomes" id="UP000481153"/>
    </source>
</evidence>
<comment type="caution">
    <text evidence="2">The sequence shown here is derived from an EMBL/GenBank/DDBJ whole genome shotgun (WGS) entry which is preliminary data.</text>
</comment>
<organism evidence="2 3">
    <name type="scientific">Aphanomyces euteiches</name>
    <dbReference type="NCBI Taxonomy" id="100861"/>
    <lineage>
        <taxon>Eukaryota</taxon>
        <taxon>Sar</taxon>
        <taxon>Stramenopiles</taxon>
        <taxon>Oomycota</taxon>
        <taxon>Saprolegniomycetes</taxon>
        <taxon>Saprolegniales</taxon>
        <taxon>Verrucalvaceae</taxon>
        <taxon>Aphanomyces</taxon>
    </lineage>
</organism>
<dbReference type="VEuPathDB" id="FungiDB:AeMF1_005384"/>
<gene>
    <name evidence="2" type="ORF">Ae201684_009803</name>
</gene>
<evidence type="ECO:0000313" key="2">
    <source>
        <dbReference type="EMBL" id="KAF0733239.1"/>
    </source>
</evidence>
<accession>A0A6G0X058</accession>
<reference evidence="2 3" key="1">
    <citation type="submission" date="2019-07" db="EMBL/GenBank/DDBJ databases">
        <title>Genomics analysis of Aphanomyces spp. identifies a new class of oomycete effector associated with host adaptation.</title>
        <authorList>
            <person name="Gaulin E."/>
        </authorList>
    </citation>
    <scope>NUCLEOTIDE SEQUENCE [LARGE SCALE GENOMIC DNA]</scope>
    <source>
        <strain evidence="2 3">ATCC 201684</strain>
    </source>
</reference>
<dbReference type="InterPro" id="IPR012816">
    <property type="entry name" value="NADAR"/>
</dbReference>
<dbReference type="SUPFAM" id="SSF143990">
    <property type="entry name" value="YbiA-like"/>
    <property type="match status" value="1"/>
</dbReference>
<protein>
    <recommendedName>
        <fullName evidence="1">NADAR domain-containing protein</fullName>
    </recommendedName>
</protein>
<dbReference type="AlphaFoldDB" id="A0A6G0X058"/>
<dbReference type="NCBIfam" id="TIGR02464">
    <property type="entry name" value="ribofla_fusion"/>
    <property type="match status" value="1"/>
</dbReference>
<name>A0A6G0X058_9STRA</name>
<keyword evidence="3" id="KW-1185">Reference proteome</keyword>